<gene>
    <name evidence="3" type="ORF">HMPREF6123_0812</name>
</gene>
<reference evidence="3 4" key="1">
    <citation type="submission" date="2009-04" db="EMBL/GenBank/DDBJ databases">
        <authorList>
            <person name="Qin X."/>
            <person name="Bachman B."/>
            <person name="Battles P."/>
            <person name="Bell A."/>
            <person name="Bess C."/>
            <person name="Bickham C."/>
            <person name="Chaboub L."/>
            <person name="Chen D."/>
            <person name="Coyle M."/>
            <person name="Deiros D.R."/>
            <person name="Dinh H."/>
            <person name="Forbes L."/>
            <person name="Fowler G."/>
            <person name="Francisco L."/>
            <person name="Fu Q."/>
            <person name="Gubbala S."/>
            <person name="Hale W."/>
            <person name="Han Y."/>
            <person name="Hemphill L."/>
            <person name="Highlander S.K."/>
            <person name="Hirani K."/>
            <person name="Hogues M."/>
            <person name="Jackson L."/>
            <person name="Jakkamsetti A."/>
            <person name="Javaid M."/>
            <person name="Jiang H."/>
            <person name="Korchina V."/>
            <person name="Kovar C."/>
            <person name="Lara F."/>
            <person name="Lee S."/>
            <person name="Mata R."/>
            <person name="Mathew T."/>
            <person name="Moen C."/>
            <person name="Morales K."/>
            <person name="Munidasa M."/>
            <person name="Nazareth L."/>
            <person name="Ngo R."/>
            <person name="Nguyen L."/>
            <person name="Okwuonu G."/>
            <person name="Ongeri F."/>
            <person name="Patil S."/>
            <person name="Petrosino J."/>
            <person name="Pham C."/>
            <person name="Pham P."/>
            <person name="Pu L.-L."/>
            <person name="Puazo M."/>
            <person name="Raj R."/>
            <person name="Reid J."/>
            <person name="Rouhana J."/>
            <person name="Saada N."/>
            <person name="Shang Y."/>
            <person name="Simmons D."/>
            <person name="Thornton R."/>
            <person name="Warren J."/>
            <person name="Weissenberger G."/>
            <person name="Zhang J."/>
            <person name="Zhang L."/>
            <person name="Zhou C."/>
            <person name="Zhu D."/>
            <person name="Muzny D."/>
            <person name="Worley K."/>
            <person name="Gibbs R."/>
        </authorList>
    </citation>
    <scope>NUCLEOTIDE SEQUENCE [LARGE SCALE GENOMIC DNA]</scope>
    <source>
        <strain evidence="3 4">F0268</strain>
    </source>
</reference>
<dbReference type="Proteomes" id="UP000004121">
    <property type="component" value="Unassembled WGS sequence"/>
</dbReference>
<keyword evidence="4" id="KW-1185">Reference proteome</keyword>
<accession>C2KWE3</accession>
<feature type="compositionally biased region" description="Basic and acidic residues" evidence="1">
    <location>
        <begin position="8"/>
        <end position="21"/>
    </location>
</feature>
<dbReference type="HOGENOM" id="CLU_124439_0_0_9"/>
<keyword evidence="2" id="KW-0472">Membrane</keyword>
<sequence>MTGKKQAKKLEDKSKATQDEEVIELKSEELKSVVAEIMVQQHFSGPIPPPEILSGYEQIHPGFADRIISMAEKQSAHRQGLEKIRVESEIKDSRLGVIFAFLMGISCLIAAILISVFSKDNAGVFIGGVVGVTGIGSIVGTFIYGTRVNK</sequence>
<dbReference type="InParanoid" id="C2KWE3"/>
<evidence type="ECO:0000256" key="2">
    <source>
        <dbReference type="SAM" id="Phobius"/>
    </source>
</evidence>
<dbReference type="InterPro" id="IPR019284">
    <property type="entry name" value="RP532"/>
</dbReference>
<comment type="caution">
    <text evidence="3">The sequence shown here is derived from an EMBL/GenBank/DDBJ whole genome shotgun (WGS) entry which is preliminary data.</text>
</comment>
<dbReference type="EMBL" id="ACKX01000082">
    <property type="protein sequence ID" value="EEJ51903.1"/>
    <property type="molecule type" value="Genomic_DNA"/>
</dbReference>
<name>C2KWE3_9FIRM</name>
<feature type="region of interest" description="Disordered" evidence="1">
    <location>
        <begin position="1"/>
        <end position="21"/>
    </location>
</feature>
<evidence type="ECO:0000256" key="1">
    <source>
        <dbReference type="SAM" id="MobiDB-lite"/>
    </source>
</evidence>
<dbReference type="OrthoDB" id="2329681at2"/>
<dbReference type="eggNOG" id="COG5346">
    <property type="taxonomic scope" value="Bacteria"/>
</dbReference>
<organism evidence="3 4">
    <name type="scientific">Oribacterium sinus F0268</name>
    <dbReference type="NCBI Taxonomy" id="585501"/>
    <lineage>
        <taxon>Bacteria</taxon>
        <taxon>Bacillati</taxon>
        <taxon>Bacillota</taxon>
        <taxon>Clostridia</taxon>
        <taxon>Lachnospirales</taxon>
        <taxon>Lachnospiraceae</taxon>
        <taxon>Oribacterium</taxon>
    </lineage>
</organism>
<feature type="transmembrane region" description="Helical" evidence="2">
    <location>
        <begin position="95"/>
        <end position="117"/>
    </location>
</feature>
<dbReference type="Pfam" id="PF10097">
    <property type="entry name" value="DUF2335"/>
    <property type="match status" value="1"/>
</dbReference>
<feature type="transmembrane region" description="Helical" evidence="2">
    <location>
        <begin position="123"/>
        <end position="144"/>
    </location>
</feature>
<evidence type="ECO:0000313" key="4">
    <source>
        <dbReference type="Proteomes" id="UP000004121"/>
    </source>
</evidence>
<evidence type="ECO:0008006" key="5">
    <source>
        <dbReference type="Google" id="ProtNLM"/>
    </source>
</evidence>
<keyword evidence="2" id="KW-1133">Transmembrane helix</keyword>
<dbReference type="RefSeq" id="WP_007156275.1">
    <property type="nucleotide sequence ID" value="NZ_GG668533.1"/>
</dbReference>
<proteinExistence type="predicted"/>
<evidence type="ECO:0000313" key="3">
    <source>
        <dbReference type="EMBL" id="EEJ51903.1"/>
    </source>
</evidence>
<dbReference type="AlphaFoldDB" id="C2KWE3"/>
<keyword evidence="2" id="KW-0812">Transmembrane</keyword>
<dbReference type="STRING" id="585501.HMPREF6123_0812"/>
<protein>
    <recommendedName>
        <fullName evidence="5">DUF2335 domain-containing protein</fullName>
    </recommendedName>
</protein>